<dbReference type="Gene3D" id="3.30.110.170">
    <property type="entry name" value="Protein of unknown function (DUF541), domain 1"/>
    <property type="match status" value="1"/>
</dbReference>
<evidence type="ECO:0000256" key="1">
    <source>
        <dbReference type="SAM" id="SignalP"/>
    </source>
</evidence>
<evidence type="ECO:0000313" key="2">
    <source>
        <dbReference type="EMBL" id="MBR0553998.1"/>
    </source>
</evidence>
<dbReference type="AlphaFoldDB" id="A0A8T4IG80"/>
<evidence type="ECO:0000313" key="3">
    <source>
        <dbReference type="Proteomes" id="UP000676996"/>
    </source>
</evidence>
<feature type="signal peptide" evidence="1">
    <location>
        <begin position="1"/>
        <end position="22"/>
    </location>
</feature>
<keyword evidence="3" id="KW-1185">Reference proteome</keyword>
<protein>
    <submittedName>
        <fullName evidence="2">SIMPL domain-containing protein</fullName>
    </submittedName>
</protein>
<dbReference type="PANTHER" id="PTHR34387">
    <property type="entry name" value="SLR1258 PROTEIN"/>
    <property type="match status" value="1"/>
</dbReference>
<sequence length="241" mass="25108">MRKMILAATAATLIWGIPAASAQTGTPAELTVPDNATLLEVVVEGQATRVPDIATIRAGVVTQATSAGDALKQNAARMAAVLAALKKAGIADKDVQTAAISLSPQYKYGDNQPPVITGYQASNSVSVRFRDIEKSGAILDALVAQGANQINGPDLSIDAIDAAQDEARTDAIRRARSRADLYAKAAGLRVDRILSISEGANSAPPPRPMAMARMEAAAPNTKIAPGQQNVNATVTVRFLLR</sequence>
<keyword evidence="1" id="KW-0732">Signal</keyword>
<dbReference type="GO" id="GO:0006974">
    <property type="term" value="P:DNA damage response"/>
    <property type="evidence" value="ECO:0007669"/>
    <property type="project" value="TreeGrafter"/>
</dbReference>
<organism evidence="2 3">
    <name type="scientific">Stakelama marina</name>
    <dbReference type="NCBI Taxonomy" id="2826939"/>
    <lineage>
        <taxon>Bacteria</taxon>
        <taxon>Pseudomonadati</taxon>
        <taxon>Pseudomonadota</taxon>
        <taxon>Alphaproteobacteria</taxon>
        <taxon>Sphingomonadales</taxon>
        <taxon>Sphingomonadaceae</taxon>
        <taxon>Stakelama</taxon>
    </lineage>
</organism>
<name>A0A8T4IG80_9SPHN</name>
<dbReference type="RefSeq" id="WP_284055249.1">
    <property type="nucleotide sequence ID" value="NZ_JAGRQC010000007.1"/>
</dbReference>
<gene>
    <name evidence="2" type="ORF">J7S20_15955</name>
</gene>
<comment type="caution">
    <text evidence="2">The sequence shown here is derived from an EMBL/GenBank/DDBJ whole genome shotgun (WGS) entry which is preliminary data.</text>
</comment>
<accession>A0A8T4IG80</accession>
<proteinExistence type="predicted"/>
<dbReference type="Proteomes" id="UP000676996">
    <property type="component" value="Unassembled WGS sequence"/>
</dbReference>
<dbReference type="InterPro" id="IPR007497">
    <property type="entry name" value="SIMPL/DUF541"/>
</dbReference>
<dbReference type="InterPro" id="IPR052022">
    <property type="entry name" value="26kDa_periplasmic_antigen"/>
</dbReference>
<dbReference type="Pfam" id="PF04402">
    <property type="entry name" value="SIMPL"/>
    <property type="match status" value="1"/>
</dbReference>
<reference evidence="2" key="1">
    <citation type="submission" date="2021-04" db="EMBL/GenBank/DDBJ databases">
        <title>Ouciella asimina sp. nov., isolated from the surface seawater in the hydrothermal field of Okinawa Trough.</title>
        <authorList>
            <person name="Shuang W."/>
        </authorList>
    </citation>
    <scope>NUCLEOTIDE SEQUENCE</scope>
    <source>
        <strain evidence="2">LXI357</strain>
    </source>
</reference>
<dbReference type="PANTHER" id="PTHR34387:SF1">
    <property type="entry name" value="PERIPLASMIC IMMUNOGENIC PROTEIN"/>
    <property type="match status" value="1"/>
</dbReference>
<feature type="chain" id="PRO_5035829083" evidence="1">
    <location>
        <begin position="23"/>
        <end position="241"/>
    </location>
</feature>
<dbReference type="EMBL" id="JAGRQC010000007">
    <property type="protein sequence ID" value="MBR0553998.1"/>
    <property type="molecule type" value="Genomic_DNA"/>
</dbReference>
<dbReference type="Gene3D" id="3.30.70.2970">
    <property type="entry name" value="Protein of unknown function (DUF541), domain 2"/>
    <property type="match status" value="1"/>
</dbReference>